<evidence type="ECO:0008006" key="4">
    <source>
        <dbReference type="Google" id="ProtNLM"/>
    </source>
</evidence>
<dbReference type="AlphaFoldDB" id="A0A9X8QLL2"/>
<evidence type="ECO:0000256" key="1">
    <source>
        <dbReference type="SAM" id="SignalP"/>
    </source>
</evidence>
<evidence type="ECO:0000313" key="2">
    <source>
        <dbReference type="EMBL" id="SER32604.1"/>
    </source>
</evidence>
<name>A0A9X8QLL2_9PSED</name>
<feature type="chain" id="PRO_5040809538" description="DUF2845 domain-containing protein" evidence="1">
    <location>
        <begin position="24"/>
        <end position="103"/>
    </location>
</feature>
<sequence>MPFNALRVSVLLILSTIVWPAHAESLRCGSQLVNTDDHISEIYRKCGRPGSRANLGYIEIVDSYRRRSDVKVEEWVYGPWNGMYHYLTFRGDRLFKIESKRGQ</sequence>
<dbReference type="EMBL" id="FOEV01000017">
    <property type="protein sequence ID" value="SER32604.1"/>
    <property type="molecule type" value="Genomic_DNA"/>
</dbReference>
<dbReference type="Proteomes" id="UP000183210">
    <property type="component" value="Unassembled WGS sequence"/>
</dbReference>
<reference evidence="2 3" key="1">
    <citation type="submission" date="2016-10" db="EMBL/GenBank/DDBJ databases">
        <authorList>
            <person name="Varghese N."/>
            <person name="Submissions S."/>
        </authorList>
    </citation>
    <scope>NUCLEOTIDE SEQUENCE [LARGE SCALE GENOMIC DNA]</scope>
    <source>
        <strain evidence="2 3">LMG 21974</strain>
    </source>
</reference>
<dbReference type="Pfam" id="PF11006">
    <property type="entry name" value="DUF2845"/>
    <property type="match status" value="1"/>
</dbReference>
<evidence type="ECO:0000313" key="3">
    <source>
        <dbReference type="Proteomes" id="UP000183210"/>
    </source>
</evidence>
<proteinExistence type="predicted"/>
<feature type="signal peptide" evidence="1">
    <location>
        <begin position="1"/>
        <end position="23"/>
    </location>
</feature>
<dbReference type="InterPro" id="IPR021268">
    <property type="entry name" value="DUF2845"/>
</dbReference>
<accession>A0A9X8QLL2</accession>
<dbReference type="GeneID" id="300268647"/>
<protein>
    <recommendedName>
        <fullName evidence="4">DUF2845 domain-containing protein</fullName>
    </recommendedName>
</protein>
<organism evidence="2 3">
    <name type="scientific">Pseudomonas lutea</name>
    <dbReference type="NCBI Taxonomy" id="243924"/>
    <lineage>
        <taxon>Bacteria</taxon>
        <taxon>Pseudomonadati</taxon>
        <taxon>Pseudomonadota</taxon>
        <taxon>Gammaproteobacteria</taxon>
        <taxon>Pseudomonadales</taxon>
        <taxon>Pseudomonadaceae</taxon>
        <taxon>Pseudomonas</taxon>
    </lineage>
</organism>
<keyword evidence="1" id="KW-0732">Signal</keyword>
<gene>
    <name evidence="2" type="ORF">SAMN05216409_11739</name>
</gene>
<comment type="caution">
    <text evidence="2">The sequence shown here is derived from an EMBL/GenBank/DDBJ whole genome shotgun (WGS) entry which is preliminary data.</text>
</comment>
<dbReference type="RefSeq" id="WP_074829460.1">
    <property type="nucleotide sequence ID" value="NZ_FOEV01000017.1"/>
</dbReference>